<dbReference type="Pfam" id="PF16334">
    <property type="entry name" value="DUF4964"/>
    <property type="match status" value="1"/>
</dbReference>
<dbReference type="SUPFAM" id="SSF49303">
    <property type="entry name" value="beta-Galactosidase/glucuronidase domain"/>
    <property type="match status" value="1"/>
</dbReference>
<evidence type="ECO:0000259" key="5">
    <source>
        <dbReference type="Pfam" id="PF00703"/>
    </source>
</evidence>
<dbReference type="GO" id="GO:0005975">
    <property type="term" value="P:carbohydrate metabolic process"/>
    <property type="evidence" value="ECO:0007669"/>
    <property type="project" value="InterPro"/>
</dbReference>
<dbReference type="PANTHER" id="PTHR31987:SF1">
    <property type="entry name" value="GLUTAMINASE A"/>
    <property type="match status" value="1"/>
</dbReference>
<evidence type="ECO:0000313" key="13">
    <source>
        <dbReference type="Proteomes" id="UP001167831"/>
    </source>
</evidence>
<feature type="domain" description="Glycoside hydrolase family 2 immunoglobulin-like beta-sandwich" evidence="5">
    <location>
        <begin position="1040"/>
        <end position="1134"/>
    </location>
</feature>
<evidence type="ECO:0000313" key="12">
    <source>
        <dbReference type="EMBL" id="MDN0025708.1"/>
    </source>
</evidence>
<dbReference type="InterPro" id="IPR033433">
    <property type="entry name" value="GtaA_N"/>
</dbReference>
<dbReference type="InterPro" id="IPR008928">
    <property type="entry name" value="6-hairpin_glycosidase_sf"/>
</dbReference>
<sequence length="1486" mass="165825">MKRMFTSLVAAVAAMTVGAQNAEFFEPYKEVDLRLPSVPLVVNDPYFSIWSPYDRLTDGTTRHWTDAQKAIDGLLRVDGKTYRFMGVEKPYVLKSILPMADEGAWTAKTSRTYPGDGWADPAFDDSSWGTEKGAIGSADEYPNVHTNWDVENTDVYARRTVNLTADDIADDLYIVYSHDDVFELYINGTQVISTGETWLQGETLHLTAAHKALLKEGENVIAAHCHNTTGGALIDYGLYRNVKTEGADIETAEQTSVDVLATNTYYTFKCGPVDLDLVFTAPMLIDDLELLSTPVNYVSYQVRSNDGVDHDVQFYLATTPELAVNQNTQATSSTYNVSSEGYKFLKTGTTEQPQLEKAGDLICIDWGFFYMPGINGDVALSTGYTAESNFASTGELGRTLVSATSTSESTMPTLAYVHDFGSVNTASSFTMLAYDEVYDIVYMGQKYKGYWARNGKTIQQAIAEMRDNYTDIMTRCRALDKRIYDDGLAAGNDKYAELLSGSYRHVIAAHKLFEDKDGNLLFFSKENNSNGCVNTVDLTYPSAPLFLLYNPELLKGMMTSIFEYSYTGRWTKPFAAHDLGTYPIANGQVYGGDMPLEESGNMITLAAMICKLENSTAYVDKYWDIIKLWADYLVENGQDPENQLCTDDFAGHWAHNANLSIKAIMGVAGFSEMARIKGDTETADKYMSKAKDMARIWETMAREGDHYRLAFDRSNTWSQKYNMVWDKLWNIHIFPNKAAEREIQYYLTKQNTYGLPLDSREAYTKSDWILWTASMSPDTETFLKFSDLVYKYVNETKSRVPISDWYWTNSGDMRGFRARSVIGGHWMKVLMDKIGTLQPPVNEWAPAGEKIKTKWADEVTPDNVLPEYPRPLMERSEWMNLNGLWEFGFNSASSASEPEMYDGQILVPFAIESSLSGVMRPMVENNALWYRREFTVPEAWSGKRVIINFGACDYNASVYVNGESVVSHTGGSTSFSADITDFLSESGTNVLTVKVIDNTDENSQPVGKQRKDADGNGSIWYTPVSGIWQTVWLEPVSGEYISDVSTTPDVDNSRFVVNATAEGVDGSNAVVTVRLMDGDNVVATGEGAPGTDIALNVAAPKLWSPQSPHLYGMELTLTCDGEETDRVDSYAALRKISVAQDKNGVWRMQLNNRDFFQNGVLDQGYWPDGLYTAPTDEALRYDIETAKSLGYNMIRKHMKVEPARWYYHCDRLGMLVWQDMPALGKSYEEWNGGSWYTGTDGRPTTTARLNYTKEWTDIISQHYSNPCIVVWTPFNEAWGQFLTSSVVSTTRGQDATRLIDAASGGNHHEGVGDLLDLHDYNAELSVYLYDSTRPTVLGEYGGLKYNVEGYRWDPDYTATDYTGTDALTDAYVTLAGRIAALAKSDAAKDFSASVYTQITDVETEMNGLMTYDRKLLKVDAEKVKAANDKLASVLGTSTGIEDITSQEGEAVETCRYNAGGQRVSNNSKGLNIVRYSDGTVKKVIVK</sequence>
<dbReference type="InterPro" id="IPR036156">
    <property type="entry name" value="Beta-gal/glucu_dom_sf"/>
</dbReference>
<evidence type="ECO:0000256" key="2">
    <source>
        <dbReference type="ARBA" id="ARBA00022801"/>
    </source>
</evidence>
<dbReference type="InterPro" id="IPR006104">
    <property type="entry name" value="Glyco_hydro_2_N"/>
</dbReference>
<evidence type="ECO:0000259" key="7">
    <source>
        <dbReference type="Pfam" id="PF02837"/>
    </source>
</evidence>
<feature type="domain" description="Glutaminase A central" evidence="9">
    <location>
        <begin position="493"/>
        <end position="828"/>
    </location>
</feature>
<dbReference type="SUPFAM" id="SSF48208">
    <property type="entry name" value="Six-hairpin glycosidases"/>
    <property type="match status" value="1"/>
</dbReference>
<dbReference type="InterPro" id="IPR006103">
    <property type="entry name" value="Glyco_hydro_2_cat"/>
</dbReference>
<reference evidence="12" key="1">
    <citation type="submission" date="2023-06" db="EMBL/GenBank/DDBJ databases">
        <authorList>
            <person name="Zeman M."/>
            <person name="Kubasova T."/>
            <person name="Jahodarova E."/>
            <person name="Nykrynova M."/>
            <person name="Rychlik I."/>
        </authorList>
    </citation>
    <scope>NUCLEOTIDE SEQUENCE</scope>
    <source>
        <strain evidence="12">ET15</strain>
        <strain evidence="11">ET37</strain>
    </source>
</reference>
<dbReference type="EMBL" id="JAUEIE010000012">
    <property type="protein sequence ID" value="MDN0023454.1"/>
    <property type="molecule type" value="Genomic_DNA"/>
</dbReference>
<evidence type="ECO:0000259" key="8">
    <source>
        <dbReference type="Pfam" id="PF16334"/>
    </source>
</evidence>
<evidence type="ECO:0000256" key="1">
    <source>
        <dbReference type="ARBA" id="ARBA00007401"/>
    </source>
</evidence>
<protein>
    <submittedName>
        <fullName evidence="12">DUF4965 domain-containing protein</fullName>
    </submittedName>
</protein>
<dbReference type="Gene3D" id="2.60.120.260">
    <property type="entry name" value="Galactose-binding domain-like"/>
    <property type="match status" value="2"/>
</dbReference>
<dbReference type="InterPro" id="IPR032514">
    <property type="entry name" value="GtaA_central"/>
</dbReference>
<evidence type="ECO:0000256" key="3">
    <source>
        <dbReference type="ARBA" id="ARBA00023295"/>
    </source>
</evidence>
<keyword evidence="4" id="KW-0732">Signal</keyword>
<keyword evidence="2" id="KW-0378">Hydrolase</keyword>
<dbReference type="Pfam" id="PF02836">
    <property type="entry name" value="Glyco_hydro_2_C"/>
    <property type="match status" value="1"/>
</dbReference>
<feature type="domain" description="Glutaminase A N-terminal" evidence="10">
    <location>
        <begin position="262"/>
        <end position="486"/>
    </location>
</feature>
<dbReference type="InterPro" id="IPR032515">
    <property type="entry name" value="DUF4964"/>
</dbReference>
<feature type="domain" description="Glycosyl hydrolases family 2 sugar binding" evidence="7">
    <location>
        <begin position="922"/>
        <end position="1000"/>
    </location>
</feature>
<comment type="similarity">
    <text evidence="1">Belongs to the glycosyl hydrolase 2 family.</text>
</comment>
<feature type="domain" description="DUF4964" evidence="8">
    <location>
        <begin position="13"/>
        <end position="89"/>
    </location>
</feature>
<dbReference type="InterPro" id="IPR017853">
    <property type="entry name" value="GH"/>
</dbReference>
<accession>A0AAW7JN62</accession>
<dbReference type="SUPFAM" id="SSF51445">
    <property type="entry name" value="(Trans)glycosidases"/>
    <property type="match status" value="1"/>
</dbReference>
<dbReference type="Gene3D" id="2.60.40.10">
    <property type="entry name" value="Immunoglobulins"/>
    <property type="match status" value="1"/>
</dbReference>
<dbReference type="InterPro" id="IPR052743">
    <property type="entry name" value="Glutaminase_GtaA"/>
</dbReference>
<dbReference type="EMBL" id="JAUEIF010000008">
    <property type="protein sequence ID" value="MDN0025708.1"/>
    <property type="molecule type" value="Genomic_DNA"/>
</dbReference>
<dbReference type="InterPro" id="IPR008979">
    <property type="entry name" value="Galactose-bd-like_sf"/>
</dbReference>
<feature type="domain" description="Glycoside hydrolase family 2 catalytic" evidence="6">
    <location>
        <begin position="1149"/>
        <end position="1415"/>
    </location>
</feature>
<feature type="signal peptide" evidence="4">
    <location>
        <begin position="1"/>
        <end position="21"/>
    </location>
</feature>
<dbReference type="PANTHER" id="PTHR31987">
    <property type="entry name" value="GLUTAMINASE A-RELATED"/>
    <property type="match status" value="1"/>
</dbReference>
<evidence type="ECO:0000313" key="14">
    <source>
        <dbReference type="Proteomes" id="UP001168478"/>
    </source>
</evidence>
<dbReference type="GO" id="GO:0004553">
    <property type="term" value="F:hydrolase activity, hydrolyzing O-glycosyl compounds"/>
    <property type="evidence" value="ECO:0007669"/>
    <property type="project" value="InterPro"/>
</dbReference>
<feature type="chain" id="PRO_5043981246" evidence="4">
    <location>
        <begin position="22"/>
        <end position="1486"/>
    </location>
</feature>
<comment type="caution">
    <text evidence="12">The sequence shown here is derived from an EMBL/GenBank/DDBJ whole genome shotgun (WGS) entry which is preliminary data.</text>
</comment>
<dbReference type="InterPro" id="IPR013783">
    <property type="entry name" value="Ig-like_fold"/>
</dbReference>
<keyword evidence="13" id="KW-1185">Reference proteome</keyword>
<dbReference type="Pfam" id="PF16335">
    <property type="entry name" value="GtaA_6_Hairpin"/>
    <property type="match status" value="1"/>
</dbReference>
<evidence type="ECO:0000313" key="11">
    <source>
        <dbReference type="EMBL" id="MDN0023454.1"/>
    </source>
</evidence>
<evidence type="ECO:0000259" key="9">
    <source>
        <dbReference type="Pfam" id="PF16335"/>
    </source>
</evidence>
<dbReference type="Pfam" id="PF02837">
    <property type="entry name" value="Glyco_hydro_2_N"/>
    <property type="match status" value="1"/>
</dbReference>
<proteinExistence type="inferred from homology"/>
<name>A0AAW7JN62_9BACT</name>
<reference evidence="12" key="2">
    <citation type="submission" date="2023-08" db="EMBL/GenBank/DDBJ databases">
        <title>Identification and characterization of horizontal gene transfer across gut microbiota members of farm animals based on homology search.</title>
        <authorList>
            <person name="Schwarzerova J."/>
            <person name="Nykrynova M."/>
            <person name="Jureckova K."/>
            <person name="Cejkova D."/>
            <person name="Rychlik I."/>
        </authorList>
    </citation>
    <scope>NUCLEOTIDE SEQUENCE</scope>
    <source>
        <strain evidence="12">ET15</strain>
        <strain evidence="11">ET37</strain>
    </source>
</reference>
<organism evidence="12 14">
    <name type="scientific">Leyella lascolaii</name>
    <dbReference type="NCBI Taxonomy" id="1776379"/>
    <lineage>
        <taxon>Bacteria</taxon>
        <taxon>Pseudomonadati</taxon>
        <taxon>Bacteroidota</taxon>
        <taxon>Bacteroidia</taxon>
        <taxon>Bacteroidales</taxon>
        <taxon>Prevotellaceae</taxon>
        <taxon>Leyella</taxon>
    </lineage>
</organism>
<evidence type="ECO:0000259" key="6">
    <source>
        <dbReference type="Pfam" id="PF02836"/>
    </source>
</evidence>
<gene>
    <name evidence="11" type="ORF">QVN81_10560</name>
    <name evidence="12" type="ORF">QVN84_09280</name>
</gene>
<keyword evidence="3" id="KW-0326">Glycosidase</keyword>
<dbReference type="Gene3D" id="3.20.20.80">
    <property type="entry name" value="Glycosidases"/>
    <property type="match status" value="1"/>
</dbReference>
<evidence type="ECO:0000256" key="4">
    <source>
        <dbReference type="SAM" id="SignalP"/>
    </source>
</evidence>
<dbReference type="InterPro" id="IPR006102">
    <property type="entry name" value="Ig-like_GH2"/>
</dbReference>
<dbReference type="Pfam" id="PF00703">
    <property type="entry name" value="Glyco_hydro_2"/>
    <property type="match status" value="1"/>
</dbReference>
<dbReference type="Proteomes" id="UP001167831">
    <property type="component" value="Unassembled WGS sequence"/>
</dbReference>
<dbReference type="Pfam" id="PF17168">
    <property type="entry name" value="DUF5127"/>
    <property type="match status" value="1"/>
</dbReference>
<dbReference type="SUPFAM" id="SSF49785">
    <property type="entry name" value="Galactose-binding domain-like"/>
    <property type="match status" value="2"/>
</dbReference>
<evidence type="ECO:0000259" key="10">
    <source>
        <dbReference type="Pfam" id="PF17168"/>
    </source>
</evidence>
<dbReference type="Proteomes" id="UP001168478">
    <property type="component" value="Unassembled WGS sequence"/>
</dbReference>